<comment type="pathway">
    <text evidence="1">Protein modification; protein ubiquitination.</text>
</comment>
<evidence type="ECO:0000313" key="7">
    <source>
        <dbReference type="WBParaSite" id="EN70_12321"/>
    </source>
</evidence>
<protein>
    <submittedName>
        <fullName evidence="7">BTB domain-containing protein</fullName>
    </submittedName>
</protein>
<feature type="domain" description="BTB" evidence="4">
    <location>
        <begin position="346"/>
        <end position="413"/>
    </location>
</feature>
<dbReference type="AlphaFoldDB" id="A0A1I7VCM0"/>
<feature type="compositionally biased region" description="Low complexity" evidence="3">
    <location>
        <begin position="40"/>
        <end position="54"/>
    </location>
</feature>
<dbReference type="Proteomes" id="UP000095285">
    <property type="component" value="Unassembled WGS sequence"/>
</dbReference>
<dbReference type="PANTHER" id="PTHR47022:SF1">
    <property type="entry name" value="BTB AND MATH DOMAIN-CONTAINING PROTEIN 36-RELATED"/>
    <property type="match status" value="1"/>
</dbReference>
<sequence>MAMSDEELFVGDENDTNSKVPAHEADSHDPTMQQQGEVLSNPPSNNASEASSSSTFLTNNRFVIPDIRRLRGLQYQDCPALNIFARGNERMSDIYIPRFHVPKNSSNLHAQVSTTRKRNHLRLQNSNLNVAGSSSISSSSPGQSGTNIIPQKRLFSPNSSACTGVTHRPSVDLSACGSEFARSPDDAIRHDSKTEGSIKLNISNMGALRQKVTTSFHTIANLPWRLAAKTECTKRTSNVKFFSVYIDCNPESESTLWSCDAIVEFRLISQKADIPNFSRQFTNKFNYNSNNWGFPSFMEWNEILNVDKGFIRGDRVVVEAHITVQKVVGVRKNPTFDFTVPQPHTSDGVLVIDGIRLHVSKAYLALYSPVFHAMFFSKFSERDKKEITVEDVILDEFIELLSVVYPSHKPVSAENVEFLLELGDKFEIQFVIDECERFLMRSDDIAVVTKLVWADQYCLAKLQDVCVRTFKQPADIKALKQTEEYKNLSDTTKAALLEKIFKLL</sequence>
<dbReference type="Gene3D" id="3.30.710.10">
    <property type="entry name" value="Potassium Channel Kv1.1, Chain A"/>
    <property type="match status" value="1"/>
</dbReference>
<proteinExistence type="inferred from homology"/>
<evidence type="ECO:0000259" key="5">
    <source>
        <dbReference type="PROSITE" id="PS50144"/>
    </source>
</evidence>
<organism evidence="6 7">
    <name type="scientific">Loa loa</name>
    <name type="common">Eye worm</name>
    <name type="synonym">Filaria loa</name>
    <dbReference type="NCBI Taxonomy" id="7209"/>
    <lineage>
        <taxon>Eukaryota</taxon>
        <taxon>Metazoa</taxon>
        <taxon>Ecdysozoa</taxon>
        <taxon>Nematoda</taxon>
        <taxon>Chromadorea</taxon>
        <taxon>Rhabditida</taxon>
        <taxon>Spirurina</taxon>
        <taxon>Spiruromorpha</taxon>
        <taxon>Filarioidea</taxon>
        <taxon>Onchocercidae</taxon>
        <taxon>Loa</taxon>
    </lineage>
</organism>
<dbReference type="Pfam" id="PF00651">
    <property type="entry name" value="BTB"/>
    <property type="match status" value="1"/>
</dbReference>
<name>A0A1I7VCM0_LOALO</name>
<dbReference type="InterPro" id="IPR011333">
    <property type="entry name" value="SKP1/BTB/POZ_sf"/>
</dbReference>
<dbReference type="PANTHER" id="PTHR47022">
    <property type="entry name" value="BTB AND MATH DOMAIN-CONTAINING PROTEIN 36-RELATED"/>
    <property type="match status" value="1"/>
</dbReference>
<evidence type="ECO:0000256" key="3">
    <source>
        <dbReference type="SAM" id="MobiDB-lite"/>
    </source>
</evidence>
<feature type="region of interest" description="Disordered" evidence="3">
    <location>
        <begin position="1"/>
        <end position="54"/>
    </location>
</feature>
<dbReference type="WBParaSite" id="EN70_12321">
    <property type="protein sequence ID" value="EN70_12321"/>
    <property type="gene ID" value="EN70_12321"/>
</dbReference>
<dbReference type="InterPro" id="IPR008974">
    <property type="entry name" value="TRAF-like"/>
</dbReference>
<evidence type="ECO:0000256" key="2">
    <source>
        <dbReference type="ARBA" id="ARBA00010846"/>
    </source>
</evidence>
<reference evidence="7" key="2">
    <citation type="submission" date="2016-11" db="UniProtKB">
        <authorList>
            <consortium name="WormBaseParasite"/>
        </authorList>
    </citation>
    <scope>IDENTIFICATION</scope>
</reference>
<dbReference type="SMART" id="SM00061">
    <property type="entry name" value="MATH"/>
    <property type="match status" value="1"/>
</dbReference>
<dbReference type="InterPro" id="IPR002083">
    <property type="entry name" value="MATH/TRAF_dom"/>
</dbReference>
<feature type="domain" description="MATH" evidence="5">
    <location>
        <begin position="195"/>
        <end position="322"/>
    </location>
</feature>
<feature type="compositionally biased region" description="Acidic residues" evidence="3">
    <location>
        <begin position="1"/>
        <end position="15"/>
    </location>
</feature>
<dbReference type="eggNOG" id="ENOG502QSZD">
    <property type="taxonomic scope" value="Eukaryota"/>
</dbReference>
<comment type="similarity">
    <text evidence="2">Belongs to the Tdpoz family.</text>
</comment>
<dbReference type="CDD" id="cd18186">
    <property type="entry name" value="BTB_POZ_ZBTB_KLHL-like"/>
    <property type="match status" value="1"/>
</dbReference>
<dbReference type="PROSITE" id="PS50144">
    <property type="entry name" value="MATH"/>
    <property type="match status" value="1"/>
</dbReference>
<evidence type="ECO:0000313" key="6">
    <source>
        <dbReference type="Proteomes" id="UP000095285"/>
    </source>
</evidence>
<dbReference type="Pfam" id="PF24570">
    <property type="entry name" value="BACK_BPM_SPOP"/>
    <property type="match status" value="1"/>
</dbReference>
<dbReference type="SUPFAM" id="SSF54695">
    <property type="entry name" value="POZ domain"/>
    <property type="match status" value="1"/>
</dbReference>
<evidence type="ECO:0000256" key="1">
    <source>
        <dbReference type="ARBA" id="ARBA00004906"/>
    </source>
</evidence>
<dbReference type="SMART" id="SM00225">
    <property type="entry name" value="BTB"/>
    <property type="match status" value="1"/>
</dbReference>
<reference evidence="6" key="1">
    <citation type="submission" date="2012-04" db="EMBL/GenBank/DDBJ databases">
        <title>The Genome Sequence of Loa loa.</title>
        <authorList>
            <consortium name="The Broad Institute Genome Sequencing Platform"/>
            <consortium name="Broad Institute Genome Sequencing Center for Infectious Disease"/>
            <person name="Nutman T.B."/>
            <person name="Fink D.L."/>
            <person name="Russ C."/>
            <person name="Young S."/>
            <person name="Zeng Q."/>
            <person name="Gargeya S."/>
            <person name="Alvarado L."/>
            <person name="Berlin A."/>
            <person name="Chapman S.B."/>
            <person name="Chen Z."/>
            <person name="Freedman E."/>
            <person name="Gellesch M."/>
            <person name="Goldberg J."/>
            <person name="Griggs A."/>
            <person name="Gujja S."/>
            <person name="Heilman E.R."/>
            <person name="Heiman D."/>
            <person name="Howarth C."/>
            <person name="Mehta T."/>
            <person name="Neiman D."/>
            <person name="Pearson M."/>
            <person name="Roberts A."/>
            <person name="Saif S."/>
            <person name="Shea T."/>
            <person name="Shenoy N."/>
            <person name="Sisk P."/>
            <person name="Stolte C."/>
            <person name="Sykes S."/>
            <person name="White J."/>
            <person name="Yandava C."/>
            <person name="Haas B."/>
            <person name="Henn M.R."/>
            <person name="Nusbaum C."/>
            <person name="Birren B."/>
        </authorList>
    </citation>
    <scope>NUCLEOTIDE SEQUENCE [LARGE SCALE GENOMIC DNA]</scope>
</reference>
<keyword evidence="6" id="KW-1185">Reference proteome</keyword>
<evidence type="ECO:0000259" key="4">
    <source>
        <dbReference type="PROSITE" id="PS50097"/>
    </source>
</evidence>
<dbReference type="Pfam" id="PF00917">
    <property type="entry name" value="MATH"/>
    <property type="match status" value="1"/>
</dbReference>
<dbReference type="PROSITE" id="PS50097">
    <property type="entry name" value="BTB"/>
    <property type="match status" value="1"/>
</dbReference>
<dbReference type="SUPFAM" id="SSF49599">
    <property type="entry name" value="TRAF domain-like"/>
    <property type="match status" value="1"/>
</dbReference>
<dbReference type="InterPro" id="IPR000210">
    <property type="entry name" value="BTB/POZ_dom"/>
</dbReference>
<dbReference type="InterPro" id="IPR056423">
    <property type="entry name" value="BACK_BPM_SPOP"/>
</dbReference>
<accession>A0A1I7VCM0</accession>
<dbReference type="STRING" id="7209.A0A1I7VCM0"/>
<dbReference type="Gene3D" id="2.60.210.10">
    <property type="entry name" value="Apoptosis, Tumor Necrosis Factor Receptor Associated Protein 2, Chain A"/>
    <property type="match status" value="1"/>
</dbReference>